<dbReference type="GO" id="GO:0005886">
    <property type="term" value="C:plasma membrane"/>
    <property type="evidence" value="ECO:0007669"/>
    <property type="project" value="UniProtKB-SubCell"/>
</dbReference>
<feature type="active site" description="Phosphocysteine intermediate; for EIIB activity" evidence="11">
    <location>
        <position position="453"/>
    </location>
</feature>
<dbReference type="GO" id="GO:1904659">
    <property type="term" value="P:D-glucose transmembrane transport"/>
    <property type="evidence" value="ECO:0007669"/>
    <property type="project" value="TreeGrafter"/>
</dbReference>
<name>A0AA37QC17_9BACT</name>
<dbReference type="Gene3D" id="3.30.1360.60">
    <property type="entry name" value="Glucose permease domain IIB"/>
    <property type="match status" value="2"/>
</dbReference>
<keyword evidence="9 12" id="KW-1133">Transmembrane helix</keyword>
<keyword evidence="8" id="KW-0418">Kinase</keyword>
<dbReference type="GO" id="GO:0090564">
    <property type="term" value="F:protein-phosphocysteine-glucose phosphotransferase system transporter activity"/>
    <property type="evidence" value="ECO:0007669"/>
    <property type="project" value="TreeGrafter"/>
</dbReference>
<comment type="subcellular location">
    <subcellularLocation>
        <location evidence="1">Cell membrane</location>
        <topology evidence="1">Multi-pass membrane protein</topology>
    </subcellularLocation>
</comment>
<feature type="transmembrane region" description="Helical" evidence="12">
    <location>
        <begin position="52"/>
        <end position="74"/>
    </location>
</feature>
<feature type="transmembrane region" description="Helical" evidence="12">
    <location>
        <begin position="283"/>
        <end position="300"/>
    </location>
</feature>
<feature type="transmembrane region" description="Helical" evidence="12">
    <location>
        <begin position="250"/>
        <end position="271"/>
    </location>
</feature>
<feature type="domain" description="PTS EIIB type-1" evidence="13">
    <location>
        <begin position="546"/>
        <end position="625"/>
    </location>
</feature>
<evidence type="ECO:0000256" key="1">
    <source>
        <dbReference type="ARBA" id="ARBA00004651"/>
    </source>
</evidence>
<keyword evidence="5" id="KW-0808">Transferase</keyword>
<keyword evidence="2" id="KW-0813">Transport</keyword>
<dbReference type="InterPro" id="IPR050429">
    <property type="entry name" value="PTS_Glucose_EIICBA"/>
</dbReference>
<evidence type="ECO:0000256" key="11">
    <source>
        <dbReference type="PROSITE-ProRule" id="PRU00421"/>
    </source>
</evidence>
<dbReference type="Pfam" id="PF00367">
    <property type="entry name" value="PTS_EIIB"/>
    <property type="match status" value="1"/>
</dbReference>
<dbReference type="EMBL" id="BRXS01000001">
    <property type="protein sequence ID" value="GLC23928.1"/>
    <property type="molecule type" value="Genomic_DNA"/>
</dbReference>
<dbReference type="PANTHER" id="PTHR30009">
    <property type="entry name" value="CYTOCHROME C-TYPE SYNTHESIS PROTEIN AND PTS TRANSMEMBRANE COMPONENT"/>
    <property type="match status" value="1"/>
</dbReference>
<feature type="transmembrane region" description="Helical" evidence="12">
    <location>
        <begin position="115"/>
        <end position="134"/>
    </location>
</feature>
<dbReference type="RefSeq" id="WP_284348374.1">
    <property type="nucleotide sequence ID" value="NZ_BRXS01000001.1"/>
</dbReference>
<organism evidence="15 16">
    <name type="scientific">Roseisolibacter agri</name>
    <dbReference type="NCBI Taxonomy" id="2014610"/>
    <lineage>
        <taxon>Bacteria</taxon>
        <taxon>Pseudomonadati</taxon>
        <taxon>Gemmatimonadota</taxon>
        <taxon>Gemmatimonadia</taxon>
        <taxon>Gemmatimonadales</taxon>
        <taxon>Gemmatimonadaceae</taxon>
        <taxon>Roseisolibacter</taxon>
    </lineage>
</organism>
<protein>
    <submittedName>
        <fullName evidence="15">PTS glucose transporter subunit IIBC</fullName>
    </submittedName>
</protein>
<dbReference type="PROSITE" id="PS01035">
    <property type="entry name" value="PTS_EIIB_TYPE_1_CYS"/>
    <property type="match status" value="1"/>
</dbReference>
<keyword evidence="6" id="KW-0598">Phosphotransferase system</keyword>
<dbReference type="AlphaFoldDB" id="A0AA37QC17"/>
<dbReference type="PROSITE" id="PS51098">
    <property type="entry name" value="PTS_EIIB_TYPE_1"/>
    <property type="match status" value="2"/>
</dbReference>
<dbReference type="FunFam" id="3.30.1360.60:FF:000001">
    <property type="entry name" value="PTS system glucose-specific IIBC component PtsG"/>
    <property type="match status" value="1"/>
</dbReference>
<dbReference type="GO" id="GO:0008982">
    <property type="term" value="F:protein-N(PI)-phosphohistidine-sugar phosphotransferase activity"/>
    <property type="evidence" value="ECO:0007669"/>
    <property type="project" value="InterPro"/>
</dbReference>
<feature type="transmembrane region" description="Helical" evidence="12">
    <location>
        <begin position="358"/>
        <end position="379"/>
    </location>
</feature>
<dbReference type="InterPro" id="IPR013013">
    <property type="entry name" value="PTS_EIIC_1"/>
</dbReference>
<evidence type="ECO:0000256" key="2">
    <source>
        <dbReference type="ARBA" id="ARBA00022448"/>
    </source>
</evidence>
<evidence type="ECO:0000256" key="9">
    <source>
        <dbReference type="ARBA" id="ARBA00022989"/>
    </source>
</evidence>
<keyword evidence="3" id="KW-1003">Cell membrane</keyword>
<dbReference type="Proteomes" id="UP001161325">
    <property type="component" value="Unassembled WGS sequence"/>
</dbReference>
<keyword evidence="16" id="KW-1185">Reference proteome</keyword>
<evidence type="ECO:0000256" key="4">
    <source>
        <dbReference type="ARBA" id="ARBA00022597"/>
    </source>
</evidence>
<keyword evidence="4 15" id="KW-0762">Sugar transport</keyword>
<dbReference type="GO" id="GO:0016301">
    <property type="term" value="F:kinase activity"/>
    <property type="evidence" value="ECO:0007669"/>
    <property type="project" value="UniProtKB-KW"/>
</dbReference>
<dbReference type="InterPro" id="IPR003352">
    <property type="entry name" value="PTS_EIIC"/>
</dbReference>
<dbReference type="NCBIfam" id="TIGR00826">
    <property type="entry name" value="EIIB_glc"/>
    <property type="match status" value="1"/>
</dbReference>
<gene>
    <name evidence="15" type="primary">glcA</name>
    <name evidence="15" type="ORF">rosag_04410</name>
</gene>
<comment type="caution">
    <text evidence="11">Lacks conserved residue(s) required for the propagation of feature annotation.</text>
</comment>
<evidence type="ECO:0000256" key="6">
    <source>
        <dbReference type="ARBA" id="ARBA00022683"/>
    </source>
</evidence>
<evidence type="ECO:0000256" key="7">
    <source>
        <dbReference type="ARBA" id="ARBA00022692"/>
    </source>
</evidence>
<comment type="caution">
    <text evidence="15">The sequence shown here is derived from an EMBL/GenBank/DDBJ whole genome shotgun (WGS) entry which is preliminary data.</text>
</comment>
<dbReference type="InterPro" id="IPR001996">
    <property type="entry name" value="PTS_IIB_1"/>
</dbReference>
<dbReference type="PANTHER" id="PTHR30009:SF20">
    <property type="entry name" value="PTS SYSTEM GLUCOSE-SPECIFIC EIICB COMPONENT-RELATED"/>
    <property type="match status" value="1"/>
</dbReference>
<proteinExistence type="predicted"/>
<feature type="transmembrane region" description="Helical" evidence="12">
    <location>
        <begin position="306"/>
        <end position="334"/>
    </location>
</feature>
<evidence type="ECO:0000313" key="15">
    <source>
        <dbReference type="EMBL" id="GLC23928.1"/>
    </source>
</evidence>
<evidence type="ECO:0000313" key="16">
    <source>
        <dbReference type="Proteomes" id="UP001161325"/>
    </source>
</evidence>
<evidence type="ECO:0000259" key="13">
    <source>
        <dbReference type="PROSITE" id="PS51098"/>
    </source>
</evidence>
<feature type="transmembrane region" description="Helical" evidence="12">
    <location>
        <begin position="155"/>
        <end position="177"/>
    </location>
</feature>
<feature type="domain" description="PTS EIIB type-1" evidence="13">
    <location>
        <begin position="431"/>
        <end position="512"/>
    </location>
</feature>
<accession>A0AA37QC17</accession>
<feature type="transmembrane region" description="Helical" evidence="12">
    <location>
        <begin position="81"/>
        <end position="103"/>
    </location>
</feature>
<feature type="domain" description="PTS EIIC type-1" evidence="14">
    <location>
        <begin position="5"/>
        <end position="391"/>
    </location>
</feature>
<evidence type="ECO:0000259" key="14">
    <source>
        <dbReference type="PROSITE" id="PS51103"/>
    </source>
</evidence>
<evidence type="ECO:0000256" key="5">
    <source>
        <dbReference type="ARBA" id="ARBA00022679"/>
    </source>
</evidence>
<evidence type="ECO:0000256" key="12">
    <source>
        <dbReference type="SAM" id="Phobius"/>
    </source>
</evidence>
<dbReference type="InterPro" id="IPR018113">
    <property type="entry name" value="PTrfase_EIIB_Cys"/>
</dbReference>
<keyword evidence="7 12" id="KW-0812">Transmembrane</keyword>
<dbReference type="SUPFAM" id="SSF55604">
    <property type="entry name" value="Glucose permease domain IIB"/>
    <property type="match status" value="2"/>
</dbReference>
<evidence type="ECO:0000256" key="8">
    <source>
        <dbReference type="ARBA" id="ARBA00022777"/>
    </source>
</evidence>
<dbReference type="InterPro" id="IPR036878">
    <property type="entry name" value="Glu_permease_IIB"/>
</dbReference>
<feature type="transmembrane region" description="Helical" evidence="12">
    <location>
        <begin position="20"/>
        <end position="40"/>
    </location>
</feature>
<sequence length="625" mass="64771">MNPLKSAFGVLQKIGKALMLPVAVLPAAGILLGVGSAKFMQDLSPAVANVMAQAGGAVFGNLALIFAIGVALGLTANDGVAALAAVVGFAVMTATMGVMAPFVGYTPKPIMGMPSIETGVLGGIIIGAIAAALFNRFYRVKLPPYLGFFAGKRSVPLLTAFAAIGTGIVLSLVWPPIGRGIDVFSHWAATGNPAAAFSIYGVVERSLIPFGLHHIWNVPFQNQIGTYVHPLTGQIYHGEIPRYAAGDPTAGYLAGGYLFKMWGLPAAALAMWHTARPENRKRIGGIMISAALTSFLTGITEPIEFAFLFVAPVLYVVHALLAAVAYFVCVVLGIRHGTTFSNGLIDFIVLFPNSTRGLWFLWLGPLWALLYYGLFRVMITRLNLKTPGREIDEGIPGDTVTPEAMAGERGRIPGARDPLPGAVPVGASAAGGMAPQLVAAFGGAGNIRALDACITRLRVEVNDPARADDAALRALGAAGVMRVGSGVQAIFGTRSENLKTDMEEYMRSPAAAAAAAAPAAPAAPAPAAAPARAPAAAITPVTAEHRARATALATGLGSRRNIVAVEPVALTRLRVQVRDAGAVNDAALESAGATGVWRVSDDVVHVIVGEDAPRYAAALAETDGR</sequence>
<evidence type="ECO:0000256" key="3">
    <source>
        <dbReference type="ARBA" id="ARBA00022475"/>
    </source>
</evidence>
<dbReference type="GO" id="GO:0009401">
    <property type="term" value="P:phosphoenolpyruvate-dependent sugar phosphotransferase system"/>
    <property type="evidence" value="ECO:0007669"/>
    <property type="project" value="UniProtKB-KW"/>
</dbReference>
<keyword evidence="10 12" id="KW-0472">Membrane</keyword>
<evidence type="ECO:0000256" key="10">
    <source>
        <dbReference type="ARBA" id="ARBA00023136"/>
    </source>
</evidence>
<dbReference type="Pfam" id="PF02378">
    <property type="entry name" value="PTS_EIIC"/>
    <property type="match status" value="1"/>
</dbReference>
<reference evidence="15" key="1">
    <citation type="submission" date="2022-08" db="EMBL/GenBank/DDBJ databases">
        <title>Draft genome sequencing of Roseisolibacter agri AW1220.</title>
        <authorList>
            <person name="Tobiishi Y."/>
            <person name="Tonouchi A."/>
        </authorList>
    </citation>
    <scope>NUCLEOTIDE SEQUENCE</scope>
    <source>
        <strain evidence="15">AW1220</strain>
    </source>
</reference>
<dbReference type="PROSITE" id="PS51103">
    <property type="entry name" value="PTS_EIIC_TYPE_1"/>
    <property type="match status" value="1"/>
</dbReference>